<dbReference type="PANTHER" id="PTHR10822:SF30">
    <property type="entry name" value="DALLY-LIKE, ISOFORM A"/>
    <property type="match status" value="1"/>
</dbReference>
<dbReference type="Pfam" id="PF01153">
    <property type="entry name" value="Glypican"/>
    <property type="match status" value="1"/>
</dbReference>
<feature type="signal peptide" evidence="13">
    <location>
        <begin position="1"/>
        <end position="25"/>
    </location>
</feature>
<keyword evidence="5 13" id="KW-0732">Signal</keyword>
<keyword evidence="8" id="KW-0325">Glycoprotein</keyword>
<evidence type="ECO:0000256" key="2">
    <source>
        <dbReference type="ARBA" id="ARBA00010260"/>
    </source>
</evidence>
<dbReference type="Proteomes" id="UP000887159">
    <property type="component" value="Unassembled WGS sequence"/>
</dbReference>
<comment type="function">
    <text evidence="12">Cell surface proteoglycan.</text>
</comment>
<comment type="similarity">
    <text evidence="2 11">Belongs to the glypican family.</text>
</comment>
<dbReference type="GO" id="GO:0009986">
    <property type="term" value="C:cell surface"/>
    <property type="evidence" value="ECO:0007669"/>
    <property type="project" value="TreeGrafter"/>
</dbReference>
<name>A0A8X6US76_TRICX</name>
<dbReference type="GO" id="GO:0016477">
    <property type="term" value="P:cell migration"/>
    <property type="evidence" value="ECO:0007669"/>
    <property type="project" value="TreeGrafter"/>
</dbReference>
<comment type="subcellular location">
    <subcellularLocation>
        <location evidence="1 12">Cell membrane</location>
        <topology evidence="1 12">Lipid-anchor</topology>
        <topology evidence="1 12">GPI-anchor</topology>
    </subcellularLocation>
</comment>
<accession>A0A8X6US76</accession>
<dbReference type="EMBL" id="BMAU01021101">
    <property type="protein sequence ID" value="GFX90481.1"/>
    <property type="molecule type" value="Genomic_DNA"/>
</dbReference>
<evidence type="ECO:0000256" key="12">
    <source>
        <dbReference type="RuleBase" id="RU003519"/>
    </source>
</evidence>
<evidence type="ECO:0000256" key="6">
    <source>
        <dbReference type="ARBA" id="ARBA00022974"/>
    </source>
</evidence>
<evidence type="ECO:0000256" key="3">
    <source>
        <dbReference type="ARBA" id="ARBA00022475"/>
    </source>
</evidence>
<keyword evidence="6 12" id="KW-0654">Proteoglycan</keyword>
<protein>
    <submittedName>
        <fullName evidence="14">Glypican-1</fullName>
    </submittedName>
</protein>
<evidence type="ECO:0000256" key="10">
    <source>
        <dbReference type="ARBA" id="ARBA00023288"/>
    </source>
</evidence>
<organism evidence="14 15">
    <name type="scientific">Trichonephila clavipes</name>
    <name type="common">Golden silk orbweaver</name>
    <name type="synonym">Nephila clavipes</name>
    <dbReference type="NCBI Taxonomy" id="2585209"/>
    <lineage>
        <taxon>Eukaryota</taxon>
        <taxon>Metazoa</taxon>
        <taxon>Ecdysozoa</taxon>
        <taxon>Arthropoda</taxon>
        <taxon>Chelicerata</taxon>
        <taxon>Arachnida</taxon>
        <taxon>Araneae</taxon>
        <taxon>Araneomorphae</taxon>
        <taxon>Entelegynae</taxon>
        <taxon>Araneoidea</taxon>
        <taxon>Nephilidae</taxon>
        <taxon>Trichonephila</taxon>
    </lineage>
</organism>
<reference evidence="14" key="1">
    <citation type="submission" date="2020-08" db="EMBL/GenBank/DDBJ databases">
        <title>Multicomponent nature underlies the extraordinary mechanical properties of spider dragline silk.</title>
        <authorList>
            <person name="Kono N."/>
            <person name="Nakamura H."/>
            <person name="Mori M."/>
            <person name="Yoshida Y."/>
            <person name="Ohtoshi R."/>
            <person name="Malay A.D."/>
            <person name="Moran D.A.P."/>
            <person name="Tomita M."/>
            <person name="Numata K."/>
            <person name="Arakawa K."/>
        </authorList>
    </citation>
    <scope>NUCLEOTIDE SEQUENCE</scope>
</reference>
<dbReference type="PANTHER" id="PTHR10822">
    <property type="entry name" value="GLYPICAN"/>
    <property type="match status" value="1"/>
</dbReference>
<dbReference type="GO" id="GO:0098552">
    <property type="term" value="C:side of membrane"/>
    <property type="evidence" value="ECO:0007669"/>
    <property type="project" value="UniProtKB-KW"/>
</dbReference>
<evidence type="ECO:0000256" key="7">
    <source>
        <dbReference type="ARBA" id="ARBA00023136"/>
    </source>
</evidence>
<dbReference type="GO" id="GO:0045202">
    <property type="term" value="C:synapse"/>
    <property type="evidence" value="ECO:0007669"/>
    <property type="project" value="TreeGrafter"/>
</dbReference>
<keyword evidence="15" id="KW-1185">Reference proteome</keyword>
<dbReference type="AlphaFoldDB" id="A0A8X6US76"/>
<feature type="non-terminal residue" evidence="14">
    <location>
        <position position="1"/>
    </location>
</feature>
<evidence type="ECO:0000256" key="8">
    <source>
        <dbReference type="ARBA" id="ARBA00023180"/>
    </source>
</evidence>
<evidence type="ECO:0000256" key="13">
    <source>
        <dbReference type="SAM" id="SignalP"/>
    </source>
</evidence>
<keyword evidence="10 12" id="KW-0449">Lipoprotein</keyword>
<feature type="chain" id="PRO_5036485602" evidence="13">
    <location>
        <begin position="26"/>
        <end position="79"/>
    </location>
</feature>
<dbReference type="GO" id="GO:1905475">
    <property type="term" value="P:regulation of protein localization to membrane"/>
    <property type="evidence" value="ECO:0007669"/>
    <property type="project" value="TreeGrafter"/>
</dbReference>
<evidence type="ECO:0000256" key="4">
    <source>
        <dbReference type="ARBA" id="ARBA00022622"/>
    </source>
</evidence>
<gene>
    <name evidence="14" type="primary">Gpc1</name>
    <name evidence="14" type="ORF">TNCV_4334871</name>
</gene>
<dbReference type="GO" id="GO:0005886">
    <property type="term" value="C:plasma membrane"/>
    <property type="evidence" value="ECO:0007669"/>
    <property type="project" value="UniProtKB-SubCell"/>
</dbReference>
<dbReference type="InterPro" id="IPR001863">
    <property type="entry name" value="Glypican"/>
</dbReference>
<keyword evidence="3" id="KW-1003">Cell membrane</keyword>
<evidence type="ECO:0000256" key="5">
    <source>
        <dbReference type="ARBA" id="ARBA00022729"/>
    </source>
</evidence>
<sequence length="79" mass="8835">MEMKQMILPSLCFSLLLIKLTVVKALISCSNVKYAYTTKGFDDGDVPKAAISGEHLRICERGLTCCTEEMEHKLSTHSR</sequence>
<evidence type="ECO:0000256" key="1">
    <source>
        <dbReference type="ARBA" id="ARBA00004609"/>
    </source>
</evidence>
<keyword evidence="7 12" id="KW-0472">Membrane</keyword>
<dbReference type="GO" id="GO:0005576">
    <property type="term" value="C:extracellular region"/>
    <property type="evidence" value="ECO:0007669"/>
    <property type="project" value="TreeGrafter"/>
</dbReference>
<evidence type="ECO:0000256" key="9">
    <source>
        <dbReference type="ARBA" id="ARBA00023207"/>
    </source>
</evidence>
<proteinExistence type="inferred from homology"/>
<dbReference type="GO" id="GO:0009966">
    <property type="term" value="P:regulation of signal transduction"/>
    <property type="evidence" value="ECO:0007669"/>
    <property type="project" value="InterPro"/>
</dbReference>
<comment type="caution">
    <text evidence="14">The sequence shown here is derived from an EMBL/GenBank/DDBJ whole genome shotgun (WGS) entry which is preliminary data.</text>
</comment>
<evidence type="ECO:0000256" key="11">
    <source>
        <dbReference type="RuleBase" id="RU003518"/>
    </source>
</evidence>
<keyword evidence="9 12" id="KW-0357">Heparan sulfate</keyword>
<keyword evidence="4 12" id="KW-0336">GPI-anchor</keyword>
<evidence type="ECO:0000313" key="15">
    <source>
        <dbReference type="Proteomes" id="UP000887159"/>
    </source>
</evidence>
<evidence type="ECO:0000313" key="14">
    <source>
        <dbReference type="EMBL" id="GFX90481.1"/>
    </source>
</evidence>